<evidence type="ECO:0008006" key="3">
    <source>
        <dbReference type="Google" id="ProtNLM"/>
    </source>
</evidence>
<dbReference type="AlphaFoldDB" id="A0A1E5G455"/>
<proteinExistence type="predicted"/>
<dbReference type="EMBL" id="MIJE01000003">
    <property type="protein sequence ID" value="OEF97871.1"/>
    <property type="molecule type" value="Genomic_DNA"/>
</dbReference>
<keyword evidence="2" id="KW-1185">Reference proteome</keyword>
<dbReference type="NCBIfam" id="NF033832">
    <property type="entry name" value="sce7726_fam"/>
    <property type="match status" value="1"/>
</dbReference>
<evidence type="ECO:0000313" key="1">
    <source>
        <dbReference type="EMBL" id="OEF97871.1"/>
    </source>
</evidence>
<organism evidence="1 2">
    <name type="scientific">Desulfuribacillus alkaliarsenatis</name>
    <dbReference type="NCBI Taxonomy" id="766136"/>
    <lineage>
        <taxon>Bacteria</taxon>
        <taxon>Bacillati</taxon>
        <taxon>Bacillota</taxon>
        <taxon>Desulfuribacillia</taxon>
        <taxon>Desulfuribacillales</taxon>
        <taxon>Desulfuribacillaceae</taxon>
        <taxon>Desulfuribacillus</taxon>
    </lineage>
</organism>
<accession>A0A1E5G455</accession>
<name>A0A1E5G455_9FIRM</name>
<reference evidence="1 2" key="1">
    <citation type="submission" date="2016-09" db="EMBL/GenBank/DDBJ databases">
        <title>Draft genome sequence for the type strain of Desulfuribacillus alkaliarsenatis AHT28, an obligately anaerobic, sulfidogenic bacterium isolated from Russian soda lake sediments.</title>
        <authorList>
            <person name="Abin C.A."/>
            <person name="Hollibaugh J.T."/>
        </authorList>
    </citation>
    <scope>NUCLEOTIDE SEQUENCE [LARGE SCALE GENOMIC DNA]</scope>
    <source>
        <strain evidence="1 2">AHT28</strain>
    </source>
</reference>
<dbReference type="Proteomes" id="UP000094296">
    <property type="component" value="Unassembled WGS sequence"/>
</dbReference>
<gene>
    <name evidence="1" type="ORF">BHF68_13680</name>
</gene>
<protein>
    <recommendedName>
        <fullName evidence="3">Sce7726 family protein</fullName>
    </recommendedName>
</protein>
<evidence type="ECO:0000313" key="2">
    <source>
        <dbReference type="Proteomes" id="UP000094296"/>
    </source>
</evidence>
<comment type="caution">
    <text evidence="1">The sequence shown here is derived from an EMBL/GenBank/DDBJ whole genome shotgun (WGS) entry which is preliminary data.</text>
</comment>
<dbReference type="OrthoDB" id="128875at2"/>
<dbReference type="STRING" id="766136.BHF68_13680"/>
<sequence length="283" mass="33349">MYTSNHLILNRVFTRSTLLELIEKQAEETYASAIKRYINDPDIKNNGQLISEIYKELSKNYRNEYFYKNTLLNKLLLGVHSPRTTTALTEVSVSKSKADFILINGKAIVYEIKTELDNFERLKSQVDDYYKAFNYVSVVTSESNYKTIKQMLSGSQVGIYLLTKRNTLSKKKQPMMDNSQLDLNIIFKILRKSEYENIILTYYGHLPTVSQFNYYNTCTEMFCKIDTMVAYELFIQELKKRGSIDLDMYNEIPYELKFLTYFMNMRKTDYRKLKVFLKSKFGG</sequence>
<dbReference type="RefSeq" id="WP_069642502.1">
    <property type="nucleotide sequence ID" value="NZ_MIJE01000003.1"/>
</dbReference>
<dbReference type="InterPro" id="IPR047729">
    <property type="entry name" value="Sce7726-like"/>
</dbReference>